<organism evidence="2 3">
    <name type="scientific">Alkalicoccobacillus plakortidis</name>
    <dbReference type="NCBI Taxonomy" id="444060"/>
    <lineage>
        <taxon>Bacteria</taxon>
        <taxon>Bacillati</taxon>
        <taxon>Bacillota</taxon>
        <taxon>Bacilli</taxon>
        <taxon>Bacillales</taxon>
        <taxon>Bacillaceae</taxon>
        <taxon>Alkalicoccobacillus</taxon>
    </lineage>
</organism>
<evidence type="ECO:0000313" key="2">
    <source>
        <dbReference type="EMBL" id="MCM2676260.1"/>
    </source>
</evidence>
<keyword evidence="1" id="KW-0472">Membrane</keyword>
<gene>
    <name evidence="2" type="ORF">NDM98_12650</name>
</gene>
<feature type="transmembrane region" description="Helical" evidence="1">
    <location>
        <begin position="138"/>
        <end position="158"/>
    </location>
</feature>
<keyword evidence="3" id="KW-1185">Reference proteome</keyword>
<evidence type="ECO:0000256" key="1">
    <source>
        <dbReference type="SAM" id="Phobius"/>
    </source>
</evidence>
<sequence length="257" mass="29833">MRERCKKAWFVRKLLAAFFSTSLLSIYLAQWYTTIESERFPYDLHSTFLGWFVIYFAYSGVVIFIYGGFVSIVLELISTKLMKLHWLIYLCLHAMLGLPFGLFTYGAGALMGGGTALVFGMTDLWLRQRSKLKLPRKTITLVIPIVIVVIMTTIFAFVSPERPPFTKEEAILEAHESRGVYYDHFPEEEGVWTGKIKGYDVKQEVSVEEKEQEVYHVTFRETWEKGEEKGSWYWTYEIRRNGMSSVGGHDETPGYYE</sequence>
<comment type="caution">
    <text evidence="2">The sequence shown here is derived from an EMBL/GenBank/DDBJ whole genome shotgun (WGS) entry which is preliminary data.</text>
</comment>
<dbReference type="EMBL" id="JAMQJY010000001">
    <property type="protein sequence ID" value="MCM2676260.1"/>
    <property type="molecule type" value="Genomic_DNA"/>
</dbReference>
<keyword evidence="1" id="KW-0812">Transmembrane</keyword>
<name>A0ABT0XKJ1_9BACI</name>
<protein>
    <submittedName>
        <fullName evidence="2">Uncharacterized protein</fullName>
    </submittedName>
</protein>
<accession>A0ABT0XKJ1</accession>
<feature type="transmembrane region" description="Helical" evidence="1">
    <location>
        <begin position="109"/>
        <end position="126"/>
    </location>
</feature>
<feature type="transmembrane region" description="Helical" evidence="1">
    <location>
        <begin position="52"/>
        <end position="74"/>
    </location>
</feature>
<dbReference type="RefSeq" id="WP_251608158.1">
    <property type="nucleotide sequence ID" value="NZ_JAMQJY010000001.1"/>
</dbReference>
<dbReference type="Proteomes" id="UP001203665">
    <property type="component" value="Unassembled WGS sequence"/>
</dbReference>
<proteinExistence type="predicted"/>
<evidence type="ECO:0000313" key="3">
    <source>
        <dbReference type="Proteomes" id="UP001203665"/>
    </source>
</evidence>
<feature type="transmembrane region" description="Helical" evidence="1">
    <location>
        <begin position="86"/>
        <end position="103"/>
    </location>
</feature>
<reference evidence="2" key="1">
    <citation type="submission" date="2022-06" db="EMBL/GenBank/DDBJ databases">
        <title>Alkalicoccobacillus porphyridii sp. nov., isolated from a marine red alga, Porphyridium purpureum and reclassification of Shouchella plakortidis and Shouchella gibsonii as Alkalicoccobacillus plakortidis comb. nov. and Alkalicoccobacillus gibsonii comb. nov.</title>
        <authorList>
            <person name="Kim K.H."/>
            <person name="Lee J.K."/>
            <person name="Han D.M."/>
            <person name="Baek J.H."/>
            <person name="Jeon C.O."/>
        </authorList>
    </citation>
    <scope>NUCLEOTIDE SEQUENCE</scope>
    <source>
        <strain evidence="2">DSM 19153</strain>
    </source>
</reference>
<keyword evidence="1" id="KW-1133">Transmembrane helix</keyword>